<evidence type="ECO:0000259" key="3">
    <source>
        <dbReference type="Pfam" id="PF14033"/>
    </source>
</evidence>
<keyword evidence="1" id="KW-0040">ANK repeat</keyword>
<dbReference type="PROSITE" id="PS50297">
    <property type="entry name" value="ANK_REP_REGION"/>
    <property type="match status" value="1"/>
</dbReference>
<dbReference type="SMART" id="SM00248">
    <property type="entry name" value="ANK"/>
    <property type="match status" value="2"/>
</dbReference>
<dbReference type="AlphaFoldDB" id="A0AA88GAX7"/>
<keyword evidence="5" id="KW-1185">Reference proteome</keyword>
<gene>
    <name evidence="4" type="ORF">C9374_010942</name>
</gene>
<feature type="domain" description="DUF4246" evidence="3">
    <location>
        <begin position="423"/>
        <end position="595"/>
    </location>
</feature>
<comment type="caution">
    <text evidence="4">The sequence shown here is derived from an EMBL/GenBank/DDBJ whole genome shotgun (WGS) entry which is preliminary data.</text>
</comment>
<proteinExistence type="predicted"/>
<dbReference type="InterPro" id="IPR049192">
    <property type="entry name" value="DUF4246_C"/>
</dbReference>
<sequence>MSSSDQQQIENLIQACESGDLETVEGIIEENKVSMIDQERNSGGNALYWACSNGNLEVAEHLLRHGNVDVNYLNTTKQENSQAGCVSHETALHVAVEMDFPEMVSLLLDHRASWSIKNHNGETPYALARKLKHEDCKRLLVKKVQEYKKRKSILNDWNHEYESNEKKVKVMNHHDDDLLFPLKQPYDSQHDQDPFDDEFVEEEEMIQEQPSRITSFFKHYDDSFNLEHEDLLDYEDYPETQQETQHSERVSSDHEHDDDDKISASSCSSPIQLPPLPNENDENGLPPTHQPQYTKKLQISPSDVEWIVEQIKHKSDWISKYPLYCEKWKSECLSDTIRISEESVQVAFKILEDLRNDFLGVVPCCGKCNTISVVYAEEDDLQFSDHKKRKKNEKDRPCWCPCHQCTRDYTLLDGSGYPNICLIQDHRIPNELGNELRQELFKLEHSMEESEKDYHPGSNGQVLDLIHPSLYCFHYLHSTLREDSPFRENEDDLPDCSWLPTWFHLNTSSSSSSFSPHTLHDHLNDKKDCNNNPSLNHKNNSTIEDDMKFERNSCTSITYESYINNICQVKQQKLAQLVCEIMKYFVPMWEVVLQKQLPHRFQVIVKAANIIVKPERPYYPGGTWHTEGLYENIVATGIYYYESENVKSSLLDFRKSLSDDDMDERTEAKEGNLKFEILGSVETKQDRCVAFPNTNQHRVKHFFPTDPTKPAIRKILVFFLVDPENPIVSTRDVDVQRLDHLLNRYLILCKIIPFHLLRNNILQFLPHMTLKRAQQCRLDLMDQRKYHLQEENEEYEQVYSKEERLYSLCEH</sequence>
<dbReference type="InterPro" id="IPR036770">
    <property type="entry name" value="Ankyrin_rpt-contain_sf"/>
</dbReference>
<dbReference type="PANTHER" id="PTHR33119:SF1">
    <property type="entry name" value="FE2OG DIOXYGENASE DOMAIN-CONTAINING PROTEIN"/>
    <property type="match status" value="1"/>
</dbReference>
<evidence type="ECO:0000256" key="2">
    <source>
        <dbReference type="SAM" id="MobiDB-lite"/>
    </source>
</evidence>
<evidence type="ECO:0000256" key="1">
    <source>
        <dbReference type="PROSITE-ProRule" id="PRU00023"/>
    </source>
</evidence>
<accession>A0AA88GAX7</accession>
<dbReference type="EMBL" id="PYSW02000046">
    <property type="protein sequence ID" value="KAG2374372.1"/>
    <property type="molecule type" value="Genomic_DNA"/>
</dbReference>
<feature type="repeat" description="ANK" evidence="1">
    <location>
        <begin position="42"/>
        <end position="66"/>
    </location>
</feature>
<organism evidence="4 5">
    <name type="scientific">Naegleria lovaniensis</name>
    <name type="common">Amoeba</name>
    <dbReference type="NCBI Taxonomy" id="51637"/>
    <lineage>
        <taxon>Eukaryota</taxon>
        <taxon>Discoba</taxon>
        <taxon>Heterolobosea</taxon>
        <taxon>Tetramitia</taxon>
        <taxon>Eutetramitia</taxon>
        <taxon>Vahlkampfiidae</taxon>
        <taxon>Naegleria</taxon>
    </lineage>
</organism>
<dbReference type="InterPro" id="IPR002110">
    <property type="entry name" value="Ankyrin_rpt"/>
</dbReference>
<dbReference type="Pfam" id="PF14033">
    <property type="entry name" value="DUF4246"/>
    <property type="match status" value="2"/>
</dbReference>
<dbReference type="Gene3D" id="1.25.40.20">
    <property type="entry name" value="Ankyrin repeat-containing domain"/>
    <property type="match status" value="1"/>
</dbReference>
<feature type="repeat" description="ANK" evidence="1">
    <location>
        <begin position="87"/>
        <end position="119"/>
    </location>
</feature>
<feature type="domain" description="DUF4246" evidence="3">
    <location>
        <begin position="599"/>
        <end position="740"/>
    </location>
</feature>
<evidence type="ECO:0000313" key="5">
    <source>
        <dbReference type="Proteomes" id="UP000816034"/>
    </source>
</evidence>
<reference evidence="4 5" key="1">
    <citation type="journal article" date="2018" name="BMC Genomics">
        <title>The genome of Naegleria lovaniensis, the basis for a comparative approach to unravel pathogenicity factors of the human pathogenic amoeba N. fowleri.</title>
        <authorList>
            <person name="Liechti N."/>
            <person name="Schurch N."/>
            <person name="Bruggmann R."/>
            <person name="Wittwer M."/>
        </authorList>
    </citation>
    <scope>NUCLEOTIDE SEQUENCE [LARGE SCALE GENOMIC DNA]</scope>
    <source>
        <strain evidence="4 5">ATCC 30569</strain>
    </source>
</reference>
<dbReference type="PANTHER" id="PTHR33119">
    <property type="entry name" value="IFI3P"/>
    <property type="match status" value="1"/>
</dbReference>
<dbReference type="Pfam" id="PF12796">
    <property type="entry name" value="Ank_2"/>
    <property type="match status" value="1"/>
</dbReference>
<dbReference type="Proteomes" id="UP000816034">
    <property type="component" value="Unassembled WGS sequence"/>
</dbReference>
<dbReference type="GeneID" id="68103396"/>
<protein>
    <recommendedName>
        <fullName evidence="3">DUF4246 domain-containing protein</fullName>
    </recommendedName>
</protein>
<dbReference type="SUPFAM" id="SSF48403">
    <property type="entry name" value="Ankyrin repeat"/>
    <property type="match status" value="1"/>
</dbReference>
<evidence type="ECO:0000313" key="4">
    <source>
        <dbReference type="EMBL" id="KAG2374372.1"/>
    </source>
</evidence>
<feature type="compositionally biased region" description="Basic and acidic residues" evidence="2">
    <location>
        <begin position="245"/>
        <end position="262"/>
    </location>
</feature>
<dbReference type="InterPro" id="IPR025340">
    <property type="entry name" value="DUF4246"/>
</dbReference>
<dbReference type="RefSeq" id="XP_044543546.1">
    <property type="nucleotide sequence ID" value="XM_044686542.1"/>
</dbReference>
<dbReference type="PROSITE" id="PS50088">
    <property type="entry name" value="ANK_REPEAT"/>
    <property type="match status" value="2"/>
</dbReference>
<feature type="region of interest" description="Disordered" evidence="2">
    <location>
        <begin position="238"/>
        <end position="296"/>
    </location>
</feature>
<name>A0AA88GAX7_NAELO</name>